<keyword evidence="3" id="KW-1133">Transmembrane helix</keyword>
<feature type="signal peptide" evidence="4">
    <location>
        <begin position="1"/>
        <end position="25"/>
    </location>
</feature>
<sequence length="107" mass="11865">MAFAHRLSDLLMSALIMSSLMAAYAANFYQDFDLTWGDHRAKIFNGGQLLSLSLDKTSGSGFQSKKEYLFGRIDMQLKLVAGNSAGTVTAYYVILIPYFILIKLSNP</sequence>
<evidence type="ECO:0000313" key="7">
    <source>
        <dbReference type="Proteomes" id="UP000607653"/>
    </source>
</evidence>
<evidence type="ECO:0000256" key="3">
    <source>
        <dbReference type="SAM" id="Phobius"/>
    </source>
</evidence>
<dbReference type="GO" id="GO:0005975">
    <property type="term" value="P:carbohydrate metabolic process"/>
    <property type="evidence" value="ECO:0007669"/>
    <property type="project" value="InterPro"/>
</dbReference>
<reference evidence="6 7" key="1">
    <citation type="journal article" date="2020" name="Mol. Biol. Evol.">
        <title>Distinct Expression and Methylation Patterns for Genes with Different Fates following a Single Whole-Genome Duplication in Flowering Plants.</title>
        <authorList>
            <person name="Shi T."/>
            <person name="Rahmani R.S."/>
            <person name="Gugger P.F."/>
            <person name="Wang M."/>
            <person name="Li H."/>
            <person name="Zhang Y."/>
            <person name="Li Z."/>
            <person name="Wang Q."/>
            <person name="Van de Peer Y."/>
            <person name="Marchal K."/>
            <person name="Chen J."/>
        </authorList>
    </citation>
    <scope>NUCLEOTIDE SEQUENCE [LARGE SCALE GENOMIC DNA]</scope>
    <source>
        <tissue evidence="6">Leaf</tissue>
    </source>
</reference>
<keyword evidence="2" id="KW-0326">Glycosidase</keyword>
<dbReference type="Gene3D" id="2.60.120.200">
    <property type="match status" value="1"/>
</dbReference>
<evidence type="ECO:0000313" key="6">
    <source>
        <dbReference type="EMBL" id="DAD37141.1"/>
    </source>
</evidence>
<dbReference type="GO" id="GO:0004553">
    <property type="term" value="F:hydrolase activity, hydrolyzing O-glycosyl compounds"/>
    <property type="evidence" value="ECO:0007669"/>
    <property type="project" value="InterPro"/>
</dbReference>
<keyword evidence="3" id="KW-0812">Transmembrane</keyword>
<evidence type="ECO:0000256" key="2">
    <source>
        <dbReference type="ARBA" id="ARBA00023295"/>
    </source>
</evidence>
<protein>
    <recommendedName>
        <fullName evidence="5">GH16 domain-containing protein</fullName>
    </recommendedName>
</protein>
<gene>
    <name evidence="6" type="ORF">HUJ06_007782</name>
</gene>
<accession>A0A822Z0C9</accession>
<name>A0A822Z0C9_NELNU</name>
<feature type="chain" id="PRO_5032765331" description="GH16 domain-containing protein" evidence="4">
    <location>
        <begin position="26"/>
        <end position="107"/>
    </location>
</feature>
<evidence type="ECO:0000259" key="5">
    <source>
        <dbReference type="Pfam" id="PF00722"/>
    </source>
</evidence>
<keyword evidence="7" id="KW-1185">Reference proteome</keyword>
<dbReference type="Pfam" id="PF00722">
    <property type="entry name" value="Glyco_hydro_16"/>
    <property type="match status" value="1"/>
</dbReference>
<keyword evidence="4" id="KW-0732">Signal</keyword>
<feature type="domain" description="GH16" evidence="5">
    <location>
        <begin position="29"/>
        <end position="93"/>
    </location>
</feature>
<keyword evidence="1" id="KW-0378">Hydrolase</keyword>
<comment type="caution">
    <text evidence="6">The sequence shown here is derived from an EMBL/GenBank/DDBJ whole genome shotgun (WGS) entry which is preliminary data.</text>
</comment>
<organism evidence="6 7">
    <name type="scientific">Nelumbo nucifera</name>
    <name type="common">Sacred lotus</name>
    <dbReference type="NCBI Taxonomy" id="4432"/>
    <lineage>
        <taxon>Eukaryota</taxon>
        <taxon>Viridiplantae</taxon>
        <taxon>Streptophyta</taxon>
        <taxon>Embryophyta</taxon>
        <taxon>Tracheophyta</taxon>
        <taxon>Spermatophyta</taxon>
        <taxon>Magnoliopsida</taxon>
        <taxon>Proteales</taxon>
        <taxon>Nelumbonaceae</taxon>
        <taxon>Nelumbo</taxon>
    </lineage>
</organism>
<dbReference type="InterPro" id="IPR013320">
    <property type="entry name" value="ConA-like_dom_sf"/>
</dbReference>
<dbReference type="InterPro" id="IPR044791">
    <property type="entry name" value="Beta-glucanase/XTH"/>
</dbReference>
<keyword evidence="3" id="KW-0472">Membrane</keyword>
<dbReference type="PANTHER" id="PTHR31062">
    <property type="entry name" value="XYLOGLUCAN ENDOTRANSGLUCOSYLASE/HYDROLASE PROTEIN 8-RELATED"/>
    <property type="match status" value="1"/>
</dbReference>
<evidence type="ECO:0000256" key="1">
    <source>
        <dbReference type="ARBA" id="ARBA00022801"/>
    </source>
</evidence>
<proteinExistence type="predicted"/>
<dbReference type="InterPro" id="IPR000757">
    <property type="entry name" value="Beta-glucanase-like"/>
</dbReference>
<dbReference type="Proteomes" id="UP000607653">
    <property type="component" value="Unassembled WGS sequence"/>
</dbReference>
<feature type="transmembrane region" description="Helical" evidence="3">
    <location>
        <begin position="79"/>
        <end position="101"/>
    </location>
</feature>
<dbReference type="EMBL" id="DUZY01000004">
    <property type="protein sequence ID" value="DAD37141.1"/>
    <property type="molecule type" value="Genomic_DNA"/>
</dbReference>
<dbReference type="SUPFAM" id="SSF49899">
    <property type="entry name" value="Concanavalin A-like lectins/glucanases"/>
    <property type="match status" value="1"/>
</dbReference>
<evidence type="ECO:0000256" key="4">
    <source>
        <dbReference type="SAM" id="SignalP"/>
    </source>
</evidence>
<dbReference type="AlphaFoldDB" id="A0A822Z0C9"/>